<dbReference type="OrthoDB" id="1776264at2"/>
<protein>
    <recommendedName>
        <fullName evidence="7">Metallophosphoesterase</fullName>
    </recommendedName>
</protein>
<dbReference type="PANTHER" id="PTHR43143">
    <property type="entry name" value="METALLOPHOSPHOESTERASE, CALCINEURIN SUPERFAMILY"/>
    <property type="match status" value="1"/>
</dbReference>
<dbReference type="Gene3D" id="3.60.21.10">
    <property type="match status" value="1"/>
</dbReference>
<dbReference type="AlphaFoldDB" id="E4T4F9"/>
<dbReference type="KEGG" id="ppn:Palpr_1457"/>
<dbReference type="Pfam" id="PF16371">
    <property type="entry name" value="MetallophosN"/>
    <property type="match status" value="1"/>
</dbReference>
<dbReference type="InterPro" id="IPR051918">
    <property type="entry name" value="STPP_CPPED1"/>
</dbReference>
<dbReference type="SUPFAM" id="SSF49464">
    <property type="entry name" value="Carboxypeptidase regulatory domain-like"/>
    <property type="match status" value="1"/>
</dbReference>
<dbReference type="Proteomes" id="UP000008718">
    <property type="component" value="Chromosome"/>
</dbReference>
<dbReference type="Pfam" id="PF16370">
    <property type="entry name" value="MetallophosC"/>
    <property type="match status" value="1"/>
</dbReference>
<dbReference type="GO" id="GO:0016787">
    <property type="term" value="F:hydrolase activity"/>
    <property type="evidence" value="ECO:0007669"/>
    <property type="project" value="InterPro"/>
</dbReference>
<dbReference type="InterPro" id="IPR029052">
    <property type="entry name" value="Metallo-depent_PP-like"/>
</dbReference>
<dbReference type="InterPro" id="IPR032285">
    <property type="entry name" value="Metallophos_N"/>
</dbReference>
<dbReference type="SUPFAM" id="SSF56300">
    <property type="entry name" value="Metallo-dependent phosphatases"/>
    <property type="match status" value="1"/>
</dbReference>
<evidence type="ECO:0000259" key="2">
    <source>
        <dbReference type="Pfam" id="PF00149"/>
    </source>
</evidence>
<feature type="signal peptide" evidence="1">
    <location>
        <begin position="1"/>
        <end position="25"/>
    </location>
</feature>
<dbReference type="InterPro" id="IPR032288">
    <property type="entry name" value="Metallophos_C"/>
</dbReference>
<evidence type="ECO:0008006" key="7">
    <source>
        <dbReference type="Google" id="ProtNLM"/>
    </source>
</evidence>
<dbReference type="STRING" id="694427.Palpr_1457"/>
<keyword evidence="6" id="KW-1185">Reference proteome</keyword>
<evidence type="ECO:0000256" key="1">
    <source>
        <dbReference type="SAM" id="SignalP"/>
    </source>
</evidence>
<dbReference type="Pfam" id="PF00149">
    <property type="entry name" value="Metallophos"/>
    <property type="match status" value="1"/>
</dbReference>
<organism evidence="5 6">
    <name type="scientific">Paludibacter propionicigenes (strain DSM 17365 / JCM 13257 / WB4)</name>
    <dbReference type="NCBI Taxonomy" id="694427"/>
    <lineage>
        <taxon>Bacteria</taxon>
        <taxon>Pseudomonadati</taxon>
        <taxon>Bacteroidota</taxon>
        <taxon>Bacteroidia</taxon>
        <taxon>Bacteroidales</taxon>
        <taxon>Paludibacteraceae</taxon>
        <taxon>Paludibacter</taxon>
    </lineage>
</organism>
<dbReference type="RefSeq" id="WP_013444972.1">
    <property type="nucleotide sequence ID" value="NC_014734.1"/>
</dbReference>
<feature type="chain" id="PRO_5003187602" description="Metallophosphoesterase" evidence="1">
    <location>
        <begin position="26"/>
        <end position="494"/>
    </location>
</feature>
<dbReference type="HOGENOM" id="CLU_016483_0_1_10"/>
<dbReference type="PANTHER" id="PTHR43143:SF1">
    <property type="entry name" value="SERINE_THREONINE-PROTEIN PHOSPHATASE CPPED1"/>
    <property type="match status" value="1"/>
</dbReference>
<reference evidence="5 6" key="2">
    <citation type="journal article" date="2011" name="Stand. Genomic Sci.">
        <title>Complete genome sequence of Paludibacter propionicigenes type strain (WB4).</title>
        <authorList>
            <person name="Gronow S."/>
            <person name="Munk C."/>
            <person name="Lapidus A."/>
            <person name="Nolan M."/>
            <person name="Lucas S."/>
            <person name="Hammon N."/>
            <person name="Deshpande S."/>
            <person name="Cheng J.F."/>
            <person name="Tapia R."/>
            <person name="Han C."/>
            <person name="Goodwin L."/>
            <person name="Pitluck S."/>
            <person name="Liolios K."/>
            <person name="Ivanova N."/>
            <person name="Mavromatis K."/>
            <person name="Mikhailova N."/>
            <person name="Pati A."/>
            <person name="Chen A."/>
            <person name="Palaniappan K."/>
            <person name="Land M."/>
            <person name="Hauser L."/>
            <person name="Chang Y.J."/>
            <person name="Jeffries C.D."/>
            <person name="Brambilla E."/>
            <person name="Rohde M."/>
            <person name="Goker M."/>
            <person name="Detter J.C."/>
            <person name="Woyke T."/>
            <person name="Bristow J."/>
            <person name="Eisen J.A."/>
            <person name="Markowitz V."/>
            <person name="Hugenholtz P."/>
            <person name="Kyrpides N.C."/>
            <person name="Klenk H.P."/>
        </authorList>
    </citation>
    <scope>NUCLEOTIDE SEQUENCE [LARGE SCALE GENOMIC DNA]</scope>
    <source>
        <strain evidence="6">DSM 17365 / JCM 13257 / WB4</strain>
    </source>
</reference>
<keyword evidence="1" id="KW-0732">Signal</keyword>
<gene>
    <name evidence="5" type="ordered locus">Palpr_1457</name>
</gene>
<accession>E4T4F9</accession>
<dbReference type="InterPro" id="IPR008969">
    <property type="entry name" value="CarboxyPept-like_regulatory"/>
</dbReference>
<feature type="domain" description="Calcineurin-like phosphoesterase" evidence="2">
    <location>
        <begin position="140"/>
        <end position="336"/>
    </location>
</feature>
<dbReference type="EMBL" id="CP002345">
    <property type="protein sequence ID" value="ADQ79603.1"/>
    <property type="molecule type" value="Genomic_DNA"/>
</dbReference>
<dbReference type="eggNOG" id="COG1409">
    <property type="taxonomic scope" value="Bacteria"/>
</dbReference>
<evidence type="ECO:0000313" key="5">
    <source>
        <dbReference type="EMBL" id="ADQ79603.1"/>
    </source>
</evidence>
<evidence type="ECO:0000259" key="4">
    <source>
        <dbReference type="Pfam" id="PF16371"/>
    </source>
</evidence>
<proteinExistence type="predicted"/>
<dbReference type="InterPro" id="IPR004843">
    <property type="entry name" value="Calcineurin-like_PHP"/>
</dbReference>
<name>E4T4F9_PALPW</name>
<feature type="domain" description="Calcineurin-like phosphoesterase N-terminal" evidence="4">
    <location>
        <begin position="52"/>
        <end position="126"/>
    </location>
</feature>
<feature type="domain" description="Calcineurin-like phosphoesterase C-terminal" evidence="3">
    <location>
        <begin position="348"/>
        <end position="487"/>
    </location>
</feature>
<evidence type="ECO:0000313" key="6">
    <source>
        <dbReference type="Proteomes" id="UP000008718"/>
    </source>
</evidence>
<evidence type="ECO:0000259" key="3">
    <source>
        <dbReference type="Pfam" id="PF16370"/>
    </source>
</evidence>
<sequence length="494" mass="55994">MNKRTLSIIYGLIILFNLSLLNCQASTNNIDNTSDKTQISDKAGMTVKGLIVDNNNKPVEGVVVNDGKNFTTSDQNGIYYLPSELSRNKYVSISIPSDFDIEKNVANSYFTKLSDKEAVNRRDFKLNKRIKKTDKFVYIAISDPQVKTSSDVSRLESETMTDLKSTIKQNAGKEIYAMTLGDNVFDKMNLFPLYKTMLSSLKVPVFSTIGNHDFDLKYNDLHNTENPTNNYAEEIYESFFGPVDYSFNLGNVHIISMKNIDYFAGKKYTEQFTPDQLEWLKKDLGYVKPGTVIFLNLHAPTANKTSKGSGNTRNAAALFEILKGYQVHIFAGHTHFYENEEPAPGIYEHNIGAACGAWWAGGVNRCGAPNGYLIVDVNGKEIKWHYKSTGKDINYQFRVYKPAEFATQANYVVANVWDWDSSYQIKYYEDGVSKGSMEQFEDEDQDFITMKNGTGTGYHTLHLFRFQPKPETKTAKIEVTNRFGEIYTQSISLK</sequence>
<reference key="1">
    <citation type="submission" date="2010-11" db="EMBL/GenBank/DDBJ databases">
        <title>The complete genome of Paludibacter propionicigenes DSM 17365.</title>
        <authorList>
            <consortium name="US DOE Joint Genome Institute (JGI-PGF)"/>
            <person name="Lucas S."/>
            <person name="Copeland A."/>
            <person name="Lapidus A."/>
            <person name="Bruce D."/>
            <person name="Goodwin L."/>
            <person name="Pitluck S."/>
            <person name="Kyrpides N."/>
            <person name="Mavromatis K."/>
            <person name="Ivanova N."/>
            <person name="Munk A.C."/>
            <person name="Brettin T."/>
            <person name="Detter J.C."/>
            <person name="Han C."/>
            <person name="Tapia R."/>
            <person name="Land M."/>
            <person name="Hauser L."/>
            <person name="Markowitz V."/>
            <person name="Cheng J.-F."/>
            <person name="Hugenholtz P."/>
            <person name="Woyke T."/>
            <person name="Wu D."/>
            <person name="Gronow S."/>
            <person name="Wellnitz S."/>
            <person name="Brambilla E."/>
            <person name="Klenk H.-P."/>
            <person name="Eisen J.A."/>
        </authorList>
    </citation>
    <scope>NUCLEOTIDE SEQUENCE</scope>
    <source>
        <strain>WB4</strain>
    </source>
</reference>